<evidence type="ECO:0000313" key="2">
    <source>
        <dbReference type="Proteomes" id="UP000323884"/>
    </source>
</evidence>
<keyword evidence="2" id="KW-1185">Reference proteome</keyword>
<dbReference type="OrthoDB" id="1091929at2"/>
<geneLocation type="plasmid" evidence="1">
    <name>unnamed1</name>
</geneLocation>
<protein>
    <submittedName>
        <fullName evidence="1">Uncharacterized protein</fullName>
    </submittedName>
</protein>
<sequence>MKFDFISPSHKYLNDVLYIIRQGITEKKTHLKKGLREGLNTQTLVDTFNIIGTSRLDNKKWIGVQKEHENISSTAREDIYFYLNDDNYTRIFYAEAKRLPKYKTLKDEEYVISDNLGPNNKTSGGIERYKVAIHGRDDIKKNGMIAFVENQSIIEWLKLVNDKISKFYPDDSLLLKCDNEHEFISTHKYDDESKGIFEMHHFWIPLF</sequence>
<dbReference type="EMBL" id="VTRU01000001">
    <property type="protein sequence ID" value="TZF98366.1"/>
    <property type="molecule type" value="Genomic_DNA"/>
</dbReference>
<dbReference type="Proteomes" id="UP000323884">
    <property type="component" value="Unassembled WGS sequence"/>
</dbReference>
<gene>
    <name evidence="1" type="ORF">FW781_00065</name>
</gene>
<dbReference type="AlphaFoldDB" id="A0A5D8ZVF5"/>
<evidence type="ECO:0000313" key="1">
    <source>
        <dbReference type="EMBL" id="TZF98366.1"/>
    </source>
</evidence>
<dbReference type="RefSeq" id="WP_149385556.1">
    <property type="nucleotide sequence ID" value="NZ_VTRU01000001.1"/>
</dbReference>
<organism evidence="1 2">
    <name type="scientific">Chryseobacterium panacisoli</name>
    <dbReference type="NCBI Taxonomy" id="1807141"/>
    <lineage>
        <taxon>Bacteria</taxon>
        <taxon>Pseudomonadati</taxon>
        <taxon>Bacteroidota</taxon>
        <taxon>Flavobacteriia</taxon>
        <taxon>Flavobacteriales</taxon>
        <taxon>Weeksellaceae</taxon>
        <taxon>Chryseobacterium group</taxon>
        <taxon>Chryseobacterium</taxon>
    </lineage>
</organism>
<comment type="caution">
    <text evidence="1">The sequence shown here is derived from an EMBL/GenBank/DDBJ whole genome shotgun (WGS) entry which is preliminary data.</text>
</comment>
<keyword evidence="1" id="KW-0614">Plasmid</keyword>
<reference evidence="1 2" key="1">
    <citation type="submission" date="2019-08" db="EMBL/GenBank/DDBJ databases">
        <title>Draft genome sequence of Chryseobacterium sp. Gsoil 183.</title>
        <authorList>
            <person name="Im W.-T."/>
        </authorList>
    </citation>
    <scope>NUCLEOTIDE SEQUENCE [LARGE SCALE GENOMIC DNA]</scope>
    <source>
        <strain evidence="1 2">Gsoil 183</strain>
        <plasmid evidence="1">unnamed1</plasmid>
    </source>
</reference>
<name>A0A5D8ZVF5_9FLAO</name>
<accession>A0A5D8ZVF5</accession>
<proteinExistence type="predicted"/>